<dbReference type="SUPFAM" id="SSF57850">
    <property type="entry name" value="RING/U-box"/>
    <property type="match status" value="1"/>
</dbReference>
<dbReference type="KEGG" id="bpg:Bathy07g01010"/>
<dbReference type="GO" id="GO:0061630">
    <property type="term" value="F:ubiquitin protein ligase activity"/>
    <property type="evidence" value="ECO:0007669"/>
    <property type="project" value="InterPro"/>
</dbReference>
<evidence type="ECO:0000256" key="2">
    <source>
        <dbReference type="ARBA" id="ARBA00022723"/>
    </source>
</evidence>
<dbReference type="InterPro" id="IPR017907">
    <property type="entry name" value="Znf_RING_CS"/>
</dbReference>
<dbReference type="InterPro" id="IPR036322">
    <property type="entry name" value="WD40_repeat_dom_sf"/>
</dbReference>
<protein>
    <recommendedName>
        <fullName evidence="9">RING-type domain-containing protein</fullName>
    </recommendedName>
</protein>
<dbReference type="Pfam" id="PF00400">
    <property type="entry name" value="WD40"/>
    <property type="match status" value="4"/>
</dbReference>
<dbReference type="InterPro" id="IPR019775">
    <property type="entry name" value="WD40_repeat_CS"/>
</dbReference>
<feature type="compositionally biased region" description="Acidic residues" evidence="8">
    <location>
        <begin position="278"/>
        <end position="289"/>
    </location>
</feature>
<keyword evidence="4 6" id="KW-0863">Zinc-finger</keyword>
<keyword evidence="11" id="KW-1185">Reference proteome</keyword>
<organism evidence="10 11">
    <name type="scientific">Bathycoccus prasinos</name>
    <dbReference type="NCBI Taxonomy" id="41875"/>
    <lineage>
        <taxon>Eukaryota</taxon>
        <taxon>Viridiplantae</taxon>
        <taxon>Chlorophyta</taxon>
        <taxon>Mamiellophyceae</taxon>
        <taxon>Mamiellales</taxon>
        <taxon>Bathycoccaceae</taxon>
        <taxon>Bathycoccus</taxon>
    </lineage>
</organism>
<keyword evidence="1 7" id="KW-0853">WD repeat</keyword>
<name>K8FEE1_9CHLO</name>
<dbReference type="InterPro" id="IPR015943">
    <property type="entry name" value="WD40/YVTN_repeat-like_dom_sf"/>
</dbReference>
<evidence type="ECO:0000256" key="6">
    <source>
        <dbReference type="PROSITE-ProRule" id="PRU00175"/>
    </source>
</evidence>
<feature type="compositionally biased region" description="Acidic residues" evidence="8">
    <location>
        <begin position="89"/>
        <end position="100"/>
    </location>
</feature>
<dbReference type="PROSITE" id="PS50089">
    <property type="entry name" value="ZF_RING_2"/>
    <property type="match status" value="1"/>
</dbReference>
<dbReference type="Gene3D" id="3.30.40.10">
    <property type="entry name" value="Zinc/RING finger domain, C3HC4 (zinc finger)"/>
    <property type="match status" value="1"/>
</dbReference>
<dbReference type="RefSeq" id="XP_007512083.1">
    <property type="nucleotide sequence ID" value="XM_007512021.1"/>
</dbReference>
<accession>K8FEE1</accession>
<evidence type="ECO:0000259" key="9">
    <source>
        <dbReference type="PROSITE" id="PS50089"/>
    </source>
</evidence>
<sequence length="849" mass="94796">MPIVAARKNLDDSRTCPICREIYKAPFNATCGHTFCHDCVVEHCGKFWELHHHHHHQQQQQQSAVGTNAVGPAVGEKKKKKKTTTTQTNEEEKEEKEEDEVEKKGTKTTTMIQTTKDFGKLVDFSNPAPCPICNASITSLTPNVALTKVVDALARVDAMTMQITEEHSPMEPQHSKIARAEKVVSALQHMDEEQLAPIVKALVEKHARAVAEGEEKRLEILRDFFDEATRRKRMKMAEGEMEMKFLRTDIERVEKLLREELKVLKRSYTEAEGRTGGGEEEEEEEDDGEDVADMLRFVPQLPGYEGDACDEDEEFERKYHAGLSSLYTKGIKEIDGVNSSMRGREEVDDNDNDDDEEDGGGNHRIEPASIDEKMNEERLEDFAQALTDAKQKYGRVRIVAEIVKPSLSMSSLSFNNNSLMTQFGAVMNNNSNNNNNNIVNIINNNNNNNTIDTNNNNNINNENINNIDIINTSPIPPVSDIVSSIDVSMDQTMFATAGVSKRIEFYTFTDICDRTAANQNEERPRITRAQIKVKSKISCLSFSRKHVSHIAASDYEGVVTIWDAETSQSILKFEEHDKRCWTVEYCRCVDNMHLIASGSDDGAVKIWSESGISMGGGNRSVMEIQMRANVCCIAWSPTTAHDIAIGCADHKVRVYDLRRPHEPLYTLSSHKKAVSYVKYISSSELCSASTDSSVCIWDVKKTHDHNATFDPYNIYHNQQQFQGDDNGVPLPKMETNNGADGESDLVSSTRLIRTLTGHVNRKNFVGLAASSDGKSVACGSETNELFVYNKNFSAPVATVSFDTPGNDMKSSSRDHNSGNHFVSAVCWSDESTLISANSKGRIKIVSLGM</sequence>
<evidence type="ECO:0000256" key="3">
    <source>
        <dbReference type="ARBA" id="ARBA00022737"/>
    </source>
</evidence>
<dbReference type="EMBL" id="FO082272">
    <property type="protein sequence ID" value="CCO66171.1"/>
    <property type="molecule type" value="Genomic_DNA"/>
</dbReference>
<proteinExistence type="predicted"/>
<evidence type="ECO:0000256" key="5">
    <source>
        <dbReference type="ARBA" id="ARBA00022833"/>
    </source>
</evidence>
<dbReference type="STRING" id="41875.K8FEE1"/>
<dbReference type="AlphaFoldDB" id="K8FEE1"/>
<dbReference type="Proteomes" id="UP000198341">
    <property type="component" value="Chromosome 7"/>
</dbReference>
<evidence type="ECO:0000256" key="8">
    <source>
        <dbReference type="SAM" id="MobiDB-lite"/>
    </source>
</evidence>
<dbReference type="eggNOG" id="KOG0297">
    <property type="taxonomic scope" value="Eukaryota"/>
</dbReference>
<feature type="region of interest" description="Disordered" evidence="8">
    <location>
        <begin position="337"/>
        <end position="371"/>
    </location>
</feature>
<reference evidence="10 11" key="1">
    <citation type="submission" date="2011-10" db="EMBL/GenBank/DDBJ databases">
        <authorList>
            <person name="Genoscope - CEA"/>
        </authorList>
    </citation>
    <scope>NUCLEOTIDE SEQUENCE [LARGE SCALE GENOMIC DNA]</scope>
    <source>
        <strain evidence="10 11">RCC 1105</strain>
    </source>
</reference>
<dbReference type="InterPro" id="IPR013083">
    <property type="entry name" value="Znf_RING/FYVE/PHD"/>
</dbReference>
<dbReference type="InterPro" id="IPR001680">
    <property type="entry name" value="WD40_rpt"/>
</dbReference>
<dbReference type="InterPro" id="IPR001841">
    <property type="entry name" value="Znf_RING"/>
</dbReference>
<dbReference type="OrthoDB" id="498170at2759"/>
<dbReference type="PANTHER" id="PTHR44080">
    <property type="entry name" value="E3 UBIQUITIN-PROTEIN LIGASE COP1"/>
    <property type="match status" value="1"/>
</dbReference>
<keyword evidence="5" id="KW-0862">Zinc</keyword>
<gene>
    <name evidence="10" type="ORF">Bathy07g01010</name>
</gene>
<evidence type="ECO:0000256" key="4">
    <source>
        <dbReference type="ARBA" id="ARBA00022771"/>
    </source>
</evidence>
<feature type="compositionally biased region" description="Basic and acidic residues" evidence="8">
    <location>
        <begin position="360"/>
        <end position="371"/>
    </location>
</feature>
<evidence type="ECO:0000313" key="10">
    <source>
        <dbReference type="EMBL" id="CCO66171.1"/>
    </source>
</evidence>
<feature type="region of interest" description="Disordered" evidence="8">
    <location>
        <begin position="55"/>
        <end position="108"/>
    </location>
</feature>
<dbReference type="PROSITE" id="PS00678">
    <property type="entry name" value="WD_REPEATS_1"/>
    <property type="match status" value="1"/>
</dbReference>
<feature type="compositionally biased region" description="Acidic residues" evidence="8">
    <location>
        <begin position="346"/>
        <end position="359"/>
    </location>
</feature>
<dbReference type="Gene3D" id="2.130.10.10">
    <property type="entry name" value="YVTN repeat-like/Quinoprotein amine dehydrogenase"/>
    <property type="match status" value="2"/>
</dbReference>
<dbReference type="SUPFAM" id="SSF50978">
    <property type="entry name" value="WD40 repeat-like"/>
    <property type="match status" value="1"/>
</dbReference>
<dbReference type="SMART" id="SM00320">
    <property type="entry name" value="WD40"/>
    <property type="match status" value="7"/>
</dbReference>
<feature type="domain" description="RING-type" evidence="9">
    <location>
        <begin position="16"/>
        <end position="40"/>
    </location>
</feature>
<dbReference type="Pfam" id="PF13445">
    <property type="entry name" value="zf-RING_UBOX"/>
    <property type="match status" value="1"/>
</dbReference>
<keyword evidence="3" id="KW-0677">Repeat</keyword>
<dbReference type="InterPro" id="IPR027370">
    <property type="entry name" value="Znf-RING_euk"/>
</dbReference>
<dbReference type="PROSITE" id="PS50082">
    <property type="entry name" value="WD_REPEATS_2"/>
    <property type="match status" value="1"/>
</dbReference>
<evidence type="ECO:0000256" key="1">
    <source>
        <dbReference type="ARBA" id="ARBA00022574"/>
    </source>
</evidence>
<dbReference type="GeneID" id="19014591"/>
<dbReference type="InterPro" id="IPR042755">
    <property type="entry name" value="COP1"/>
</dbReference>
<dbReference type="GO" id="GO:0008270">
    <property type="term" value="F:zinc ion binding"/>
    <property type="evidence" value="ECO:0007669"/>
    <property type="project" value="UniProtKB-KW"/>
</dbReference>
<dbReference type="PROSITE" id="PS00518">
    <property type="entry name" value="ZF_RING_1"/>
    <property type="match status" value="1"/>
</dbReference>
<feature type="repeat" description="WD" evidence="7">
    <location>
        <begin position="667"/>
        <end position="700"/>
    </location>
</feature>
<dbReference type="PANTHER" id="PTHR44080:SF6">
    <property type="entry name" value="CHROMOSOME UNDETERMINED SCAFFOLD_30, WHOLE GENOME SHOTGUN SEQUENCE"/>
    <property type="match status" value="1"/>
</dbReference>
<evidence type="ECO:0000256" key="7">
    <source>
        <dbReference type="PROSITE-ProRule" id="PRU00221"/>
    </source>
</evidence>
<feature type="region of interest" description="Disordered" evidence="8">
    <location>
        <begin position="269"/>
        <end position="289"/>
    </location>
</feature>
<evidence type="ECO:0000313" key="11">
    <source>
        <dbReference type="Proteomes" id="UP000198341"/>
    </source>
</evidence>
<dbReference type="SMART" id="SM00184">
    <property type="entry name" value="RING"/>
    <property type="match status" value="1"/>
</dbReference>
<keyword evidence="2" id="KW-0479">Metal-binding</keyword>